<dbReference type="InterPro" id="IPR036822">
    <property type="entry name" value="CutC-like_dom_sf"/>
</dbReference>
<dbReference type="PANTHER" id="PTHR12598:SF0">
    <property type="entry name" value="COPPER HOMEOSTASIS PROTEIN CUTC HOMOLOG"/>
    <property type="match status" value="1"/>
</dbReference>
<dbReference type="RefSeq" id="WP_111918983.1">
    <property type="nucleotide sequence ID" value="NZ_CAUWHR010000001.1"/>
</dbReference>
<dbReference type="Gene3D" id="3.20.20.380">
    <property type="entry name" value="Copper homeostasis (CutC) domain"/>
    <property type="match status" value="1"/>
</dbReference>
<dbReference type="Proteomes" id="UP000250003">
    <property type="component" value="Chromosome"/>
</dbReference>
<dbReference type="SUPFAM" id="SSF110395">
    <property type="entry name" value="CutC-like"/>
    <property type="match status" value="1"/>
</dbReference>
<organism evidence="3 4">
    <name type="scientific">Blautia argi</name>
    <dbReference type="NCBI Taxonomy" id="1912897"/>
    <lineage>
        <taxon>Bacteria</taxon>
        <taxon>Bacillati</taxon>
        <taxon>Bacillota</taxon>
        <taxon>Clostridia</taxon>
        <taxon>Lachnospirales</taxon>
        <taxon>Lachnospiraceae</taxon>
        <taxon>Blautia</taxon>
    </lineage>
</organism>
<comment type="subcellular location">
    <subcellularLocation>
        <location evidence="2">Cytoplasm</location>
    </subcellularLocation>
</comment>
<dbReference type="KEGG" id="blau:DQQ01_05230"/>
<dbReference type="GO" id="GO:0005737">
    <property type="term" value="C:cytoplasm"/>
    <property type="evidence" value="ECO:0007669"/>
    <property type="project" value="UniProtKB-SubCell"/>
</dbReference>
<name>A0A2Z4U9G1_9FIRM</name>
<proteinExistence type="inferred from homology"/>
<evidence type="ECO:0000313" key="3">
    <source>
        <dbReference type="EMBL" id="AWY97648.1"/>
    </source>
</evidence>
<protein>
    <recommendedName>
        <fullName evidence="2">PF03932 family protein CutC</fullName>
    </recommendedName>
</protein>
<dbReference type="GO" id="GO:0005507">
    <property type="term" value="F:copper ion binding"/>
    <property type="evidence" value="ECO:0007669"/>
    <property type="project" value="TreeGrafter"/>
</dbReference>
<evidence type="ECO:0000256" key="2">
    <source>
        <dbReference type="HAMAP-Rule" id="MF_00795"/>
    </source>
</evidence>
<dbReference type="OrthoDB" id="9815677at2"/>
<dbReference type="HAMAP" id="MF_00795">
    <property type="entry name" value="CutC"/>
    <property type="match status" value="1"/>
</dbReference>
<reference evidence="4" key="1">
    <citation type="submission" date="2018-06" db="EMBL/GenBank/DDBJ databases">
        <title>Description of Blautia argi sp. nov., a new anaerobic isolated from dog feces.</title>
        <authorList>
            <person name="Chang Y.-H."/>
            <person name="Paek J."/>
            <person name="Shin Y."/>
        </authorList>
    </citation>
    <scope>NUCLEOTIDE SEQUENCE [LARGE SCALE GENOMIC DNA]</scope>
    <source>
        <strain evidence="4">KCTC 15426</strain>
    </source>
</reference>
<keyword evidence="4" id="KW-1185">Reference proteome</keyword>
<dbReference type="EMBL" id="CP030280">
    <property type="protein sequence ID" value="AWY97648.1"/>
    <property type="molecule type" value="Genomic_DNA"/>
</dbReference>
<evidence type="ECO:0000256" key="1">
    <source>
        <dbReference type="ARBA" id="ARBA00007768"/>
    </source>
</evidence>
<dbReference type="AlphaFoldDB" id="A0A2Z4U9G1"/>
<dbReference type="Pfam" id="PF03932">
    <property type="entry name" value="CutC"/>
    <property type="match status" value="1"/>
</dbReference>
<sequence>MEHGVLEVCVDSVESAIAAYQGGADRIELCGDLAVGGVTPSLILFRRIREYTDLKIRVLLRPRFGDFCYSSYEREQMREEAQQFAEMGADAIVTGVLRPDGSLDTEEIRTLLVCAGDAGIALHRAFDMCENPLEALEQVCSLGVKTILTSGQRNSAWEGRALLKELQEKSRGRVEILAGAGVESQNIEPLYRETGITSYHMSGKVKKESLMQFRNPQVSMGFPGFSEYEIWQTSEEKVRNARNVINSLF</sequence>
<dbReference type="InterPro" id="IPR005627">
    <property type="entry name" value="CutC-like"/>
</dbReference>
<dbReference type="PANTHER" id="PTHR12598">
    <property type="entry name" value="COPPER HOMEOSTASIS PROTEIN CUTC"/>
    <property type="match status" value="1"/>
</dbReference>
<comment type="caution">
    <text evidence="2">Once thought to be involved in copper homeostasis, experiments in E.coli have shown this is not the case.</text>
</comment>
<evidence type="ECO:0000313" key="4">
    <source>
        <dbReference type="Proteomes" id="UP000250003"/>
    </source>
</evidence>
<gene>
    <name evidence="2" type="primary">cutC</name>
    <name evidence="3" type="ORF">DQQ01_05230</name>
</gene>
<comment type="similarity">
    <text evidence="1 2">Belongs to the CutC family.</text>
</comment>
<accession>A0A2Z4U9G1</accession>
<keyword evidence="2" id="KW-0963">Cytoplasm</keyword>
<dbReference type="FunFam" id="3.20.20.380:FF:000001">
    <property type="entry name" value="Copper homeostasis protein CutC"/>
    <property type="match status" value="1"/>
</dbReference>